<organism evidence="2 3">
    <name type="scientific">Planosporangium thailandense</name>
    <dbReference type="NCBI Taxonomy" id="765197"/>
    <lineage>
        <taxon>Bacteria</taxon>
        <taxon>Bacillati</taxon>
        <taxon>Actinomycetota</taxon>
        <taxon>Actinomycetes</taxon>
        <taxon>Micromonosporales</taxon>
        <taxon>Micromonosporaceae</taxon>
        <taxon>Planosporangium</taxon>
    </lineage>
</organism>
<keyword evidence="1" id="KW-0732">Signal</keyword>
<feature type="chain" id="PRO_5047229510" evidence="1">
    <location>
        <begin position="18"/>
        <end position="195"/>
    </location>
</feature>
<accession>A0ABX0XRI1</accession>
<feature type="signal peptide" evidence="1">
    <location>
        <begin position="1"/>
        <end position="17"/>
    </location>
</feature>
<dbReference type="SUPFAM" id="SSF141318">
    <property type="entry name" value="TM0957-like"/>
    <property type="match status" value="1"/>
</dbReference>
<dbReference type="EMBL" id="JAATVY010000001">
    <property type="protein sequence ID" value="NJC68624.1"/>
    <property type="molecule type" value="Genomic_DNA"/>
</dbReference>
<keyword evidence="3" id="KW-1185">Reference proteome</keyword>
<protein>
    <submittedName>
        <fullName evidence="2">DUF2291 domain-containing protein</fullName>
    </submittedName>
</protein>
<dbReference type="Gene3D" id="2.40.50.420">
    <property type="entry name" value="Envelope glycoprotein gp160, DUF2291, alpha/beta domain"/>
    <property type="match status" value="1"/>
</dbReference>
<dbReference type="InterPro" id="IPR014582">
    <property type="entry name" value="UCP033535_lipo"/>
</dbReference>
<evidence type="ECO:0000256" key="1">
    <source>
        <dbReference type="SAM" id="SignalP"/>
    </source>
</evidence>
<proteinExistence type="predicted"/>
<gene>
    <name evidence="2" type="ORF">HC031_02625</name>
</gene>
<dbReference type="InterPro" id="IPR036215">
    <property type="entry name" value="TM0957-like_sf"/>
</dbReference>
<dbReference type="Gene3D" id="1.10.10.1260">
    <property type="entry name" value="Envelope glycoprotein gp160, DUF2291, helical domain"/>
    <property type="match status" value="1"/>
</dbReference>
<dbReference type="RefSeq" id="WP_167923472.1">
    <property type="nucleotide sequence ID" value="NZ_JAATVY010000001.1"/>
</dbReference>
<dbReference type="PIRSF" id="PIRSF033535">
    <property type="entry name" value="UCP033535_plp"/>
    <property type="match status" value="1"/>
</dbReference>
<evidence type="ECO:0000313" key="3">
    <source>
        <dbReference type="Proteomes" id="UP000722989"/>
    </source>
</evidence>
<reference evidence="2 3" key="1">
    <citation type="submission" date="2020-03" db="EMBL/GenBank/DDBJ databases">
        <title>WGS of the type strain of Planosporangium spp.</title>
        <authorList>
            <person name="Thawai C."/>
        </authorList>
    </citation>
    <scope>NUCLEOTIDE SEQUENCE [LARGE SCALE GENOMIC DNA]</scope>
    <source>
        <strain evidence="2 3">TBRC 5610</strain>
    </source>
</reference>
<name>A0ABX0XRI1_9ACTN</name>
<dbReference type="Pfam" id="PF10054">
    <property type="entry name" value="DUF2291"/>
    <property type="match status" value="1"/>
</dbReference>
<comment type="caution">
    <text evidence="2">The sequence shown here is derived from an EMBL/GenBank/DDBJ whole genome shotgun (WGS) entry which is preliminary data.</text>
</comment>
<sequence>MVLVIAMFAGTKFQSTAAVAKSQPAAFNATTYAKQKWPDLVQKIDSKATDVATLAPAVEANLADAGKKYGEDLGAGSYAFPVKATGTVSAVDDNFMTLAVPGMPANDTVRIPLGMALSGSPIRDATGTIHYGDFTDQTDYQDVANALKAMAQQEVLAKITPASLKGKQITVVGAFGSGGPPNSYLIDPVKIEAAQ</sequence>
<evidence type="ECO:0000313" key="2">
    <source>
        <dbReference type="EMBL" id="NJC68624.1"/>
    </source>
</evidence>
<dbReference type="Proteomes" id="UP000722989">
    <property type="component" value="Unassembled WGS sequence"/>
</dbReference>